<name>A0A0D7ABW4_9AGAR</name>
<gene>
    <name evidence="2" type="ORF">FISHEDRAFT_73882</name>
</gene>
<reference evidence="2 3" key="1">
    <citation type="journal article" date="2015" name="Fungal Genet. Biol.">
        <title>Evolution of novel wood decay mechanisms in Agaricales revealed by the genome sequences of Fistulina hepatica and Cylindrobasidium torrendii.</title>
        <authorList>
            <person name="Floudas D."/>
            <person name="Held B.W."/>
            <person name="Riley R."/>
            <person name="Nagy L.G."/>
            <person name="Koehler G."/>
            <person name="Ransdell A.S."/>
            <person name="Younus H."/>
            <person name="Chow J."/>
            <person name="Chiniquy J."/>
            <person name="Lipzen A."/>
            <person name="Tritt A."/>
            <person name="Sun H."/>
            <person name="Haridas S."/>
            <person name="LaButti K."/>
            <person name="Ohm R.A."/>
            <person name="Kues U."/>
            <person name="Blanchette R.A."/>
            <person name="Grigoriev I.V."/>
            <person name="Minto R.E."/>
            <person name="Hibbett D.S."/>
        </authorList>
    </citation>
    <scope>NUCLEOTIDE SEQUENCE [LARGE SCALE GENOMIC DNA]</scope>
    <source>
        <strain evidence="2 3">ATCC 64428</strain>
    </source>
</reference>
<dbReference type="OrthoDB" id="203440at2759"/>
<proteinExistence type="predicted"/>
<accession>A0A0D7ABW4</accession>
<sequence>MADQNLKTIQTMTASIASARELIHSLLDGKSNFDLKDGISLLSLKHHMMLSYLQSLALLNARRALGHTLKVRTLPAEAFSDPGRSARGDGAGDLVDYSVEGRVVLENIKTLEGRMRFQIDKLVRLAEEPERGTDIVNDPLAFRPNPQNLINADGDEGGNEDEEGPFQEGDSEDEQTKSGVYRPPRLAPVPYNPLPNKKQSKHVLPPSTSLRALADPDIPHVESTSGLGSVPSLQSGRAHHLKRLNEYEEDNFTRVVMKNRDAKRRLQDEEDLALDEFGDVLRDVERSAGQRDGVDAYEELRRRARKRSVLERSRTHDVDMDVGSQPRRKRQRTRFEREARQITKRSK</sequence>
<dbReference type="InterPro" id="IPR007146">
    <property type="entry name" value="Sas10/Utp3/C1D"/>
</dbReference>
<dbReference type="GO" id="GO:0000462">
    <property type="term" value="P:maturation of SSU-rRNA from tricistronic rRNA transcript (SSU-rRNA, 5.8S rRNA, LSU-rRNA)"/>
    <property type="evidence" value="ECO:0007669"/>
    <property type="project" value="TreeGrafter"/>
</dbReference>
<feature type="region of interest" description="Disordered" evidence="1">
    <location>
        <begin position="135"/>
        <end position="203"/>
    </location>
</feature>
<organism evidence="2 3">
    <name type="scientific">Fistulina hepatica ATCC 64428</name>
    <dbReference type="NCBI Taxonomy" id="1128425"/>
    <lineage>
        <taxon>Eukaryota</taxon>
        <taxon>Fungi</taxon>
        <taxon>Dikarya</taxon>
        <taxon>Basidiomycota</taxon>
        <taxon>Agaricomycotina</taxon>
        <taxon>Agaricomycetes</taxon>
        <taxon>Agaricomycetidae</taxon>
        <taxon>Agaricales</taxon>
        <taxon>Fistulinaceae</taxon>
        <taxon>Fistulina</taxon>
    </lineage>
</organism>
<protein>
    <recommendedName>
        <fullName evidence="4">Neuroguidin</fullName>
    </recommendedName>
</protein>
<keyword evidence="3" id="KW-1185">Reference proteome</keyword>
<dbReference type="GO" id="GO:0032040">
    <property type="term" value="C:small-subunit processome"/>
    <property type="evidence" value="ECO:0007669"/>
    <property type="project" value="TreeGrafter"/>
</dbReference>
<evidence type="ECO:0000256" key="1">
    <source>
        <dbReference type="SAM" id="MobiDB-lite"/>
    </source>
</evidence>
<evidence type="ECO:0008006" key="4">
    <source>
        <dbReference type="Google" id="ProtNLM"/>
    </source>
</evidence>
<dbReference type="Proteomes" id="UP000054144">
    <property type="component" value="Unassembled WGS sequence"/>
</dbReference>
<dbReference type="Pfam" id="PF04000">
    <property type="entry name" value="Sas10_Utp3"/>
    <property type="match status" value="1"/>
</dbReference>
<evidence type="ECO:0000313" key="2">
    <source>
        <dbReference type="EMBL" id="KIY48323.1"/>
    </source>
</evidence>
<dbReference type="PANTHER" id="PTHR13237">
    <property type="entry name" value="SOMETHING ABOUT SILENCING PROTEIN 10-RELATED"/>
    <property type="match status" value="1"/>
</dbReference>
<evidence type="ECO:0000313" key="3">
    <source>
        <dbReference type="Proteomes" id="UP000054144"/>
    </source>
</evidence>
<dbReference type="PANTHER" id="PTHR13237:SF9">
    <property type="entry name" value="NEUROGUIDIN"/>
    <property type="match status" value="1"/>
</dbReference>
<feature type="compositionally biased region" description="Basic and acidic residues" evidence="1">
    <location>
        <begin position="308"/>
        <end position="319"/>
    </location>
</feature>
<dbReference type="AlphaFoldDB" id="A0A0D7ABW4"/>
<dbReference type="EMBL" id="KN881851">
    <property type="protein sequence ID" value="KIY48323.1"/>
    <property type="molecule type" value="Genomic_DNA"/>
</dbReference>
<feature type="compositionally biased region" description="Acidic residues" evidence="1">
    <location>
        <begin position="153"/>
        <end position="173"/>
    </location>
</feature>
<feature type="region of interest" description="Disordered" evidence="1">
    <location>
        <begin position="304"/>
        <end position="347"/>
    </location>
</feature>